<gene>
    <name evidence="12" type="ORF">HFQ13_13460</name>
</gene>
<proteinExistence type="inferred from homology"/>
<dbReference type="FunFam" id="1.10.579.10:FF:000003">
    <property type="entry name" value="Deoxyribodipyrimidine photo-lyase"/>
    <property type="match status" value="1"/>
</dbReference>
<dbReference type="InterPro" id="IPR036155">
    <property type="entry name" value="Crypto/Photolyase_N_sf"/>
</dbReference>
<keyword evidence="4 8" id="KW-0285">Flavoprotein</keyword>
<dbReference type="EC" id="4.1.99.3" evidence="2"/>
<dbReference type="PANTHER" id="PTHR11455">
    <property type="entry name" value="CRYPTOCHROME"/>
    <property type="match status" value="1"/>
</dbReference>
<dbReference type="InterPro" id="IPR005101">
    <property type="entry name" value="Cryptochr/Photolyase_FAD-bd"/>
</dbReference>
<comment type="caution">
    <text evidence="12">The sequence shown here is derived from an EMBL/GenBank/DDBJ whole genome shotgun (WGS) entry which is preliminary data.</text>
</comment>
<evidence type="ECO:0000313" key="12">
    <source>
        <dbReference type="EMBL" id="MBU2789194.1"/>
    </source>
</evidence>
<evidence type="ECO:0000256" key="5">
    <source>
        <dbReference type="ARBA" id="ARBA00022827"/>
    </source>
</evidence>
<evidence type="ECO:0000256" key="9">
    <source>
        <dbReference type="PIRSR" id="PIRSR602081-2"/>
    </source>
</evidence>
<name>A0AAE2YRU7_9PROT</name>
<feature type="domain" description="Photolyase/cryptochrome alpha/beta" evidence="11">
    <location>
        <begin position="3"/>
        <end position="127"/>
    </location>
</feature>
<dbReference type="GO" id="GO:0003677">
    <property type="term" value="F:DNA binding"/>
    <property type="evidence" value="ECO:0007669"/>
    <property type="project" value="TreeGrafter"/>
</dbReference>
<evidence type="ECO:0000256" key="7">
    <source>
        <dbReference type="ARBA" id="ARBA00033999"/>
    </source>
</evidence>
<dbReference type="Pfam" id="PF03441">
    <property type="entry name" value="FAD_binding_7"/>
    <property type="match status" value="1"/>
</dbReference>
<dbReference type="SUPFAM" id="SSF52425">
    <property type="entry name" value="Cryptochrome/photolyase, N-terminal domain"/>
    <property type="match status" value="1"/>
</dbReference>
<evidence type="ECO:0000259" key="11">
    <source>
        <dbReference type="PROSITE" id="PS51645"/>
    </source>
</evidence>
<accession>A0AAE2YRU7</accession>
<reference evidence="12" key="1">
    <citation type="journal article" date="2021" name="ISME J.">
        <title>Genomic evolution of the class Acidithiobacillia: deep-branching Proteobacteria living in extreme acidic conditions.</title>
        <authorList>
            <person name="Moya-Beltran A."/>
            <person name="Beard S."/>
            <person name="Rojas-Villalobos C."/>
            <person name="Issotta F."/>
            <person name="Gallardo Y."/>
            <person name="Ulloa R."/>
            <person name="Giaveno A."/>
            <person name="Degli Esposti M."/>
            <person name="Johnson D.B."/>
            <person name="Quatrini R."/>
        </authorList>
    </citation>
    <scope>NUCLEOTIDE SEQUENCE</scope>
    <source>
        <strain evidence="12">VAN18-1</strain>
    </source>
</reference>
<evidence type="ECO:0000256" key="1">
    <source>
        <dbReference type="ARBA" id="ARBA00001932"/>
    </source>
</evidence>
<dbReference type="Proteomes" id="UP001197378">
    <property type="component" value="Unassembled WGS sequence"/>
</dbReference>
<organism evidence="12 13">
    <name type="scientific">Igneacidithiobacillus copahuensis</name>
    <dbReference type="NCBI Taxonomy" id="2724909"/>
    <lineage>
        <taxon>Bacteria</taxon>
        <taxon>Pseudomonadati</taxon>
        <taxon>Pseudomonadota</taxon>
        <taxon>Acidithiobacillia</taxon>
        <taxon>Acidithiobacillales</taxon>
        <taxon>Acidithiobacillaceae</taxon>
        <taxon>Igneacidithiobacillus</taxon>
    </lineage>
</organism>
<feature type="binding site" evidence="8">
    <location>
        <position position="270"/>
    </location>
    <ligand>
        <name>FAD</name>
        <dbReference type="ChEBI" id="CHEBI:57692"/>
    </ligand>
</feature>
<evidence type="ECO:0000256" key="4">
    <source>
        <dbReference type="ARBA" id="ARBA00022630"/>
    </source>
</evidence>
<dbReference type="GO" id="GO:0071949">
    <property type="term" value="F:FAD binding"/>
    <property type="evidence" value="ECO:0007669"/>
    <property type="project" value="TreeGrafter"/>
</dbReference>
<dbReference type="InterPro" id="IPR018394">
    <property type="entry name" value="DNA_photolyase_1_CS_C"/>
</dbReference>
<dbReference type="Gene3D" id="1.25.40.80">
    <property type="match status" value="1"/>
</dbReference>
<comment type="cofactor">
    <cofactor evidence="1">
        <name>(6R)-5,10-methylene-5,6,7,8-tetrahydrofolate</name>
        <dbReference type="ChEBI" id="CHEBI:15636"/>
    </cofactor>
</comment>
<dbReference type="AlphaFoldDB" id="A0AAE2YRU7"/>
<dbReference type="PANTHER" id="PTHR11455:SF9">
    <property type="entry name" value="CRYPTOCHROME CIRCADIAN CLOCK 5 ISOFORM X1"/>
    <property type="match status" value="1"/>
</dbReference>
<dbReference type="InterPro" id="IPR002081">
    <property type="entry name" value="Cryptochrome/DNA_photolyase_1"/>
</dbReference>
<dbReference type="GO" id="GO:0003904">
    <property type="term" value="F:deoxyribodipyrimidine photo-lyase activity"/>
    <property type="evidence" value="ECO:0007669"/>
    <property type="project" value="UniProtKB-EC"/>
</dbReference>
<protein>
    <recommendedName>
        <fullName evidence="3">Deoxyribodipyrimidine photo-lyase</fullName>
        <ecNumber evidence="2">4.1.99.3</ecNumber>
    </recommendedName>
</protein>
<evidence type="ECO:0000256" key="3">
    <source>
        <dbReference type="ARBA" id="ARBA00014046"/>
    </source>
</evidence>
<comment type="catalytic activity">
    <reaction evidence="7">
        <text>cyclobutadipyrimidine (in DNA) = 2 pyrimidine residues (in DNA).</text>
        <dbReference type="EC" id="4.1.99.3"/>
    </reaction>
</comment>
<keyword evidence="13" id="KW-1185">Reference proteome</keyword>
<feature type="site" description="Electron transfer via tryptophanyl radical" evidence="9">
    <location>
        <position position="380"/>
    </location>
</feature>
<feature type="binding site" evidence="8">
    <location>
        <position position="220"/>
    </location>
    <ligand>
        <name>FAD</name>
        <dbReference type="ChEBI" id="CHEBI:57692"/>
    </ligand>
</feature>
<dbReference type="Pfam" id="PF00875">
    <property type="entry name" value="DNA_photolyase"/>
    <property type="match status" value="1"/>
</dbReference>
<comment type="cofactor">
    <cofactor evidence="8">
        <name>FAD</name>
        <dbReference type="ChEBI" id="CHEBI:57692"/>
    </cofactor>
    <text evidence="8">Binds 1 FAD per subunit.</text>
</comment>
<dbReference type="PROSITE" id="PS00394">
    <property type="entry name" value="DNA_PHOTOLYASES_1_1"/>
    <property type="match status" value="1"/>
</dbReference>
<sequence length="478" mass="54796">MPVTSIVLFRNDLRLDDHPAFAHAVARGPVLPVFLSDPREERGAAYQWWQRQSLRTLETRLAALSLPLVCRRGNSLETVQEIVEHSGADAVLWNRRYAKEQRDDDARLKDVLRERGVQAESFAGDTLCEPWKLLRDGAPYKVFSPFWKRFLRDISVDAPFTQPQQARAASRLPASEEPDSWGWEPKAPDWASRFLEHWQPGEDGASARLEGFIRDNLAEYAKGRDYPAAEKVSRLSPHLAHGEISPRRIWQRLQEVAAAQPELRKATDKFLAELGWREFSWHLLYHFPELPHTPLRAEFAQFSWAQDDDLLRAWQHGRTGYPIVDAGMRELWQTGYLHNRVRMIVGSFLVKDLLLPWQQGAAWFWDTLVDACPASNNASWQWVAGCGTDAAPYFRVFNPVLQAQKFDDDGHYQRRWLPELAALPNKLLPEPWSDPGQVQAKGIKLGQDYPLPLVDHHQARERALAAFATIKTEPVNNT</sequence>
<evidence type="ECO:0000256" key="2">
    <source>
        <dbReference type="ARBA" id="ARBA00013149"/>
    </source>
</evidence>
<dbReference type="Gene3D" id="1.10.579.10">
    <property type="entry name" value="DNA Cyclobutane Dipyrimidine Photolyase, subunit A, domain 3"/>
    <property type="match status" value="1"/>
</dbReference>
<evidence type="ECO:0000256" key="10">
    <source>
        <dbReference type="RuleBase" id="RU004182"/>
    </source>
</evidence>
<dbReference type="InterPro" id="IPR036134">
    <property type="entry name" value="Crypto/Photolyase_FAD-like_sf"/>
</dbReference>
<comment type="similarity">
    <text evidence="10">Belongs to the DNA photolyase family.</text>
</comment>
<keyword evidence="6 10" id="KW-0157">Chromophore</keyword>
<dbReference type="PRINTS" id="PR00147">
    <property type="entry name" value="DNAPHOTLYASE"/>
</dbReference>
<evidence type="ECO:0000256" key="6">
    <source>
        <dbReference type="ARBA" id="ARBA00022991"/>
    </source>
</evidence>
<keyword evidence="5 8" id="KW-0274">FAD</keyword>
<dbReference type="InterPro" id="IPR006050">
    <property type="entry name" value="DNA_photolyase_N"/>
</dbReference>
<feature type="site" description="Electron transfer via tryptophanyl radical" evidence="9">
    <location>
        <position position="304"/>
    </location>
</feature>
<evidence type="ECO:0000256" key="8">
    <source>
        <dbReference type="PIRSR" id="PIRSR602081-1"/>
    </source>
</evidence>
<dbReference type="SUPFAM" id="SSF48173">
    <property type="entry name" value="Cryptochrome/photolyase FAD-binding domain"/>
    <property type="match status" value="1"/>
</dbReference>
<dbReference type="EMBL" id="JAAXYO010000184">
    <property type="protein sequence ID" value="MBU2789194.1"/>
    <property type="molecule type" value="Genomic_DNA"/>
</dbReference>
<dbReference type="GO" id="GO:0009416">
    <property type="term" value="P:response to light stimulus"/>
    <property type="evidence" value="ECO:0007669"/>
    <property type="project" value="TreeGrafter"/>
</dbReference>
<dbReference type="PROSITE" id="PS51645">
    <property type="entry name" value="PHR_CRY_ALPHA_BETA"/>
    <property type="match status" value="1"/>
</dbReference>
<dbReference type="GO" id="GO:0000719">
    <property type="term" value="P:photoreactive repair"/>
    <property type="evidence" value="ECO:0007669"/>
    <property type="project" value="UniProtKB-ARBA"/>
</dbReference>
<dbReference type="Gene3D" id="3.40.50.620">
    <property type="entry name" value="HUPs"/>
    <property type="match status" value="1"/>
</dbReference>
<feature type="site" description="Electron transfer via tryptophanyl radical" evidence="9">
    <location>
        <position position="357"/>
    </location>
</feature>
<evidence type="ECO:0000313" key="13">
    <source>
        <dbReference type="Proteomes" id="UP001197378"/>
    </source>
</evidence>
<dbReference type="InterPro" id="IPR014729">
    <property type="entry name" value="Rossmann-like_a/b/a_fold"/>
</dbReference>